<feature type="domain" description="Carbohydrate kinase FGGY N-terminal" evidence="8">
    <location>
        <begin position="6"/>
        <end position="247"/>
    </location>
</feature>
<evidence type="ECO:0000256" key="1">
    <source>
        <dbReference type="ARBA" id="ARBA00009156"/>
    </source>
</evidence>
<dbReference type="NCBIfam" id="NF000756">
    <property type="entry name" value="PRK00047.1"/>
    <property type="match status" value="1"/>
</dbReference>
<evidence type="ECO:0000259" key="9">
    <source>
        <dbReference type="Pfam" id="PF02782"/>
    </source>
</evidence>
<dbReference type="EMBL" id="QXDC01000005">
    <property type="protein sequence ID" value="RIA36826.1"/>
    <property type="molecule type" value="Genomic_DNA"/>
</dbReference>
<dbReference type="OrthoDB" id="9805576at2"/>
<gene>
    <name evidence="10" type="ORF">DFR49_4116</name>
</gene>
<evidence type="ECO:0000313" key="11">
    <source>
        <dbReference type="Proteomes" id="UP000266568"/>
    </source>
</evidence>
<reference evidence="10 11" key="1">
    <citation type="submission" date="2018-08" db="EMBL/GenBank/DDBJ databases">
        <title>Genomic Encyclopedia of Type Strains, Phase IV (KMG-IV): sequencing the most valuable type-strain genomes for metagenomic binning, comparative biology and taxonomic classification.</title>
        <authorList>
            <person name="Goeker M."/>
        </authorList>
    </citation>
    <scope>NUCLEOTIDE SEQUENCE [LARGE SCALE GENOMIC DNA]</scope>
    <source>
        <strain evidence="10 11">DSM 25527</strain>
    </source>
</reference>
<evidence type="ECO:0000313" key="10">
    <source>
        <dbReference type="EMBL" id="RIA36826.1"/>
    </source>
</evidence>
<keyword evidence="2 7" id="KW-0808">Transferase</keyword>
<dbReference type="PANTHER" id="PTHR10196">
    <property type="entry name" value="SUGAR KINASE"/>
    <property type="match status" value="1"/>
</dbReference>
<dbReference type="Pfam" id="PF02782">
    <property type="entry name" value="FGGY_C"/>
    <property type="match status" value="1"/>
</dbReference>
<dbReference type="InterPro" id="IPR018483">
    <property type="entry name" value="Carb_kinase_FGGY_CS"/>
</dbReference>
<dbReference type="GO" id="GO:0019563">
    <property type="term" value="P:glycerol catabolic process"/>
    <property type="evidence" value="ECO:0007669"/>
    <property type="project" value="TreeGrafter"/>
</dbReference>
<dbReference type="Gene3D" id="3.30.420.40">
    <property type="match status" value="2"/>
</dbReference>
<dbReference type="InterPro" id="IPR000577">
    <property type="entry name" value="Carb_kinase_FGGY"/>
</dbReference>
<keyword evidence="5" id="KW-0319">Glycerol metabolism</keyword>
<dbReference type="PROSITE" id="PS00445">
    <property type="entry name" value="FGGY_KINASES_2"/>
    <property type="match status" value="1"/>
</dbReference>
<evidence type="ECO:0000256" key="2">
    <source>
        <dbReference type="ARBA" id="ARBA00022679"/>
    </source>
</evidence>
<dbReference type="InterPro" id="IPR018485">
    <property type="entry name" value="FGGY_C"/>
</dbReference>
<name>A0A397NH26_9SPHN</name>
<dbReference type="Proteomes" id="UP000266568">
    <property type="component" value="Unassembled WGS sequence"/>
</dbReference>
<dbReference type="PANTHER" id="PTHR10196:SF78">
    <property type="entry name" value="GLYCEROL KINASE"/>
    <property type="match status" value="1"/>
</dbReference>
<dbReference type="GO" id="GO:0005524">
    <property type="term" value="F:ATP binding"/>
    <property type="evidence" value="ECO:0007669"/>
    <property type="project" value="UniProtKB-KW"/>
</dbReference>
<sequence>MTERLILVLDEGTTSTRAILYAPDGTRRGVAQRELTQHYPRPGRVEHDADEIWRATLACAVEMVAAAGGADRIAAIGITNQRETVVAWDKRTGEPITRAIVWQDRRTADQCRALVKAGHEPLVQTRTGLVIDPYFSATKMHWILDNIPEARALGDALAFGTIESWLVWKLTGGAHLTDASNASRTQLMALEDRDWDDELCALMGVPRAHLPEIVDMTGDIGRCDRALLGGAIPICGLAGDQQAATIGQGCFAVGDTKATFGTGAFVLTNMGAQLPRSQHRLLGTVLLQLGGKRTYALEGSVFVAGSLVKWLRDQLGWIDRAADTEAIARATPDNGGVYLLPALAGLGAPHWRPDATGAIVGLTLGTTRDQIVRAAMESLAHQCRDLMEAFAADGAAWQSLRIDGGMSANDWMAQDLADMLDLPVERPADVETTALGAAMLAGIGAGLFASLQEAVAMRPATRRFTPALAPTDRDRRLAGWHAMLARHLN</sequence>
<proteinExistence type="inferred from homology"/>
<feature type="domain" description="Carbohydrate kinase FGGY C-terminal" evidence="9">
    <location>
        <begin position="258"/>
        <end position="444"/>
    </location>
</feature>
<accession>A0A397NH26</accession>
<keyword evidence="6" id="KW-0067">ATP-binding</keyword>
<keyword evidence="4 7" id="KW-0418">Kinase</keyword>
<dbReference type="InterPro" id="IPR043129">
    <property type="entry name" value="ATPase_NBD"/>
</dbReference>
<dbReference type="RefSeq" id="WP_119037477.1">
    <property type="nucleotide sequence ID" value="NZ_QXDC01000005.1"/>
</dbReference>
<evidence type="ECO:0000259" key="8">
    <source>
        <dbReference type="Pfam" id="PF00370"/>
    </source>
</evidence>
<evidence type="ECO:0000256" key="7">
    <source>
        <dbReference type="RuleBase" id="RU003733"/>
    </source>
</evidence>
<evidence type="ECO:0000256" key="4">
    <source>
        <dbReference type="ARBA" id="ARBA00022777"/>
    </source>
</evidence>
<dbReference type="GO" id="GO:0005829">
    <property type="term" value="C:cytosol"/>
    <property type="evidence" value="ECO:0007669"/>
    <property type="project" value="TreeGrafter"/>
</dbReference>
<keyword evidence="11" id="KW-1185">Reference proteome</keyword>
<evidence type="ECO:0000256" key="6">
    <source>
        <dbReference type="ARBA" id="ARBA00022840"/>
    </source>
</evidence>
<dbReference type="CDD" id="cd07786">
    <property type="entry name" value="FGGY_EcGK_like"/>
    <property type="match status" value="1"/>
</dbReference>
<dbReference type="Pfam" id="PF00370">
    <property type="entry name" value="FGGY_N"/>
    <property type="match status" value="1"/>
</dbReference>
<keyword evidence="3" id="KW-0547">Nucleotide-binding</keyword>
<dbReference type="PROSITE" id="PS00933">
    <property type="entry name" value="FGGY_KINASES_1"/>
    <property type="match status" value="1"/>
</dbReference>
<dbReference type="FunFam" id="3.30.420.40:FF:000008">
    <property type="entry name" value="Glycerol kinase"/>
    <property type="match status" value="1"/>
</dbReference>
<dbReference type="AlphaFoldDB" id="A0A397NH26"/>
<evidence type="ECO:0000256" key="3">
    <source>
        <dbReference type="ARBA" id="ARBA00022741"/>
    </source>
</evidence>
<comment type="similarity">
    <text evidence="1 7">Belongs to the FGGY kinase family.</text>
</comment>
<dbReference type="GO" id="GO:0004370">
    <property type="term" value="F:glycerol kinase activity"/>
    <property type="evidence" value="ECO:0007669"/>
    <property type="project" value="TreeGrafter"/>
</dbReference>
<comment type="caution">
    <text evidence="10">The sequence shown here is derived from an EMBL/GenBank/DDBJ whole genome shotgun (WGS) entry which is preliminary data.</text>
</comment>
<protein>
    <submittedName>
        <fullName evidence="10">Glycerol kinase</fullName>
    </submittedName>
</protein>
<dbReference type="InterPro" id="IPR018484">
    <property type="entry name" value="FGGY_N"/>
</dbReference>
<organism evidence="10 11">
    <name type="scientific">Hephaestia caeni</name>
    <dbReference type="NCBI Taxonomy" id="645617"/>
    <lineage>
        <taxon>Bacteria</taxon>
        <taxon>Pseudomonadati</taxon>
        <taxon>Pseudomonadota</taxon>
        <taxon>Alphaproteobacteria</taxon>
        <taxon>Sphingomonadales</taxon>
        <taxon>Sphingomonadaceae</taxon>
        <taxon>Hephaestia</taxon>
    </lineage>
</organism>
<evidence type="ECO:0000256" key="5">
    <source>
        <dbReference type="ARBA" id="ARBA00022798"/>
    </source>
</evidence>
<dbReference type="PIRSF" id="PIRSF000538">
    <property type="entry name" value="GlpK"/>
    <property type="match status" value="1"/>
</dbReference>
<dbReference type="SUPFAM" id="SSF53067">
    <property type="entry name" value="Actin-like ATPase domain"/>
    <property type="match status" value="2"/>
</dbReference>